<feature type="region of interest" description="Disordered" evidence="1">
    <location>
        <begin position="1"/>
        <end position="42"/>
    </location>
</feature>
<feature type="region of interest" description="Disordered" evidence="1">
    <location>
        <begin position="1513"/>
        <end position="1532"/>
    </location>
</feature>
<dbReference type="Proteomes" id="UP001438707">
    <property type="component" value="Unassembled WGS sequence"/>
</dbReference>
<feature type="compositionally biased region" description="Polar residues" evidence="1">
    <location>
        <begin position="1814"/>
        <end position="1830"/>
    </location>
</feature>
<evidence type="ECO:0008006" key="4">
    <source>
        <dbReference type="Google" id="ProtNLM"/>
    </source>
</evidence>
<feature type="region of interest" description="Disordered" evidence="1">
    <location>
        <begin position="380"/>
        <end position="431"/>
    </location>
</feature>
<feature type="compositionally biased region" description="Polar residues" evidence="1">
    <location>
        <begin position="1701"/>
        <end position="1711"/>
    </location>
</feature>
<name>A0AAW1RWY2_9CHLO</name>
<feature type="region of interest" description="Disordered" evidence="1">
    <location>
        <begin position="1814"/>
        <end position="1836"/>
    </location>
</feature>
<dbReference type="EMBL" id="JALJOS010000006">
    <property type="protein sequence ID" value="KAK9837928.1"/>
    <property type="molecule type" value="Genomic_DNA"/>
</dbReference>
<feature type="compositionally biased region" description="Low complexity" evidence="1">
    <location>
        <begin position="501"/>
        <end position="513"/>
    </location>
</feature>
<feature type="region of interest" description="Disordered" evidence="1">
    <location>
        <begin position="1850"/>
        <end position="1869"/>
    </location>
</feature>
<feature type="compositionally biased region" description="Polar residues" evidence="1">
    <location>
        <begin position="543"/>
        <end position="563"/>
    </location>
</feature>
<feature type="region of interest" description="Disordered" evidence="1">
    <location>
        <begin position="1694"/>
        <end position="1718"/>
    </location>
</feature>
<feature type="compositionally biased region" description="Polar residues" evidence="1">
    <location>
        <begin position="414"/>
        <end position="427"/>
    </location>
</feature>
<protein>
    <recommendedName>
        <fullName evidence="4">C2 domain-containing protein</fullName>
    </recommendedName>
</protein>
<evidence type="ECO:0000313" key="3">
    <source>
        <dbReference type="Proteomes" id="UP001438707"/>
    </source>
</evidence>
<organism evidence="2 3">
    <name type="scientific">Apatococcus lobatus</name>
    <dbReference type="NCBI Taxonomy" id="904363"/>
    <lineage>
        <taxon>Eukaryota</taxon>
        <taxon>Viridiplantae</taxon>
        <taxon>Chlorophyta</taxon>
        <taxon>core chlorophytes</taxon>
        <taxon>Trebouxiophyceae</taxon>
        <taxon>Chlorellales</taxon>
        <taxon>Chlorellaceae</taxon>
        <taxon>Apatococcus</taxon>
    </lineage>
</organism>
<feature type="region of interest" description="Disordered" evidence="1">
    <location>
        <begin position="1426"/>
        <end position="1452"/>
    </location>
</feature>
<proteinExistence type="predicted"/>
<sequence length="2248" mass="237398">MEKYQPDAMPLSGPSSRPTGHTFIAHGGPLQGHNKQDASSGSSAIVLDGHKGQARHCGLFSVLASKIERLTELPEAATADKGLLGQWLMKQVDRLIAHTPTTAQMQYAEAMIGCEPLDAYDDLKQVIRDCAAAEAVTLQQGPRKAAESLSQLAHEILSRSLDFRKAWSAVSQSNDIGLNPSQLVVVMDVLGCAQMTHQSQRLLALLFCGGSQAEQRPTLQVMKDLMQWVQQADAYPEAGTAKDSNQKVGTKRKGLAPAKRSTQAHTRHAAQAGPRRSPLKRQRSNMTVVASPSSSVIQRPGLPDSLALHGPWSGNVDTRTQMLQLMKQRVLQLQEAMCFSQQQLSQHLELSRSQTVSSSSQRNGLAAAAKVSLSGRQPLISQQQGHAQPLEEPLSGGHRPGFRACNFDPGLSIEGQQQTSRSENVPSASMPAACTHSRLGHARAAVDSESDENPDEVVQQAYMAEVLSMPPLTQVQARAVHPQPIASAPASPPGEHAGTNPPAHGAQGAASAATSPGATSAYVAQEAVAASAMRAGGALTDVAQASSEPPQQDASPRNGSSPMAQAPEHAEVRGSPREYQELIMDHCFEIRVLAAHGLLNHWPNAEAKPCARHLIYSFPGADTQLMSPAVAVGANARFNASARHILSLPASVGLAKALRHVPDAWDLSFQVWDEWPGKEASLCAEGRLPLAQLMQLVPAAEYSHEYFATGPGAPAGQPHQPLLRTADPARVVYDDNTHSPEDGRQSLAARDGSCHAKTCRQPRQAAFGVRAGGIKTAGAYRSPAAAATGTAGMVSEQPQLVQQSTTDLQRLSQQQLHSEKVIDGQQGGERRQVDVDHVVQASKANTASILLSLKWLASSRVQPAQEQSSLGSGPMLRVKVSYSCHPSRPSAGSPLHHPQQPPADSGKDAQGVVGADEVADIELKLQYVTQDVWLVVRLKQAIGLAAAAEEAASWSTADKRSSAPIGRNGPRAIATVKLPLQQPVQISTAVHKASFCPQWGHQETLLVPLNREAAQMIWSKDMQLDVFHQCTKAQAIAAALSAGSTGGSKAHEAYQQTLLGSASMAMQPLLTHPRGVSGWQCLISPSGKPAGAIQIEAFLSTDSAAEGHITTPRLRPLLDAIPALQTWLPALSRPFAVQQQLLRGQAVCVQLRLHHACLPLADCAHELCVSMAARLPTDESWLQSEALMCMPCPTAFPHPGQLPKFKVNGGVDILVTGNAGFAAVLAVEPMEVCIFNETGFKALGGATAETDLIGTASVDLWPLIRGDHTISKNFMLIAAEAKNLQGAAITLEVSLDLMPKVVSEEQIRCFGGDVDEEGSLLDSPAFNELLNPASSAPKIRPEAQGLDQPLPSSAPPGSKSTLPGSPSRSPEQPEQPSSDRSQGNEYATSVRDSQLEDLDALAHHIHQLTLTPHKPAADQILPETSFLAGSDDEGPDAGQERSWDTSSLTSNDSDAFLEGLMSRIEAQVPPDDDSPRYPGMEEAEFSSQQPPGQCQPSTIFDEDWLFDISRHPSAQPEEDETFEDAPEHSHSGLATEAEARFTAADCTSAAETPTSSQRFWFSNMLPPSSAFASNAQLPSVSESPATCHIHLSGSEKQEAMLLSGACSAQHTSNGAVQCTSAATKDELQAAQTPPKLASQGGLTLVEPISGLFVTNPQLKAAKQELTLQHVMPAPDGHSENTPPNLQPLHPDWLFSCRKPQRSNSSTANAQGAKQLPASPLELWPDAVAASGRNSDISRTSKDAAMEMVSVQPISHQPNLTSPARHEAKDYSQDINPAASSGQPTALLQGCCVSSISQGLDTAAYELQDQTFGASAQEATSPQDQVSSCQGDSVVGAHEDHEPVRGTLVQEAAPPQDPHLSSQPEDSHVTALGPHVHSAQAFGQPAALLQDPDVSSCPENSGVAARGHHEQPARAADWTAAFPQGPDVRSSLQGPDMTRLHGSSPCTATVPQQQPALQRASEESTSPTTLSAESPAEPSSAVFDHPAASPYPAVSSNVSGLPYHACGTAGGLDILQQPSSARLQDSIWPAGSREPAGSSTACPASMMEDILQPPSVGSLLEGMPDFLSGNPAWNAYRSFNGPMIDPADFSKAGLLPALSSASGLLECPPGLHAPAGTSELSFCIPGARTRLHDPCNGLSSQRHGWSAACASGSGHERSLASQDLDPGLCGTDMPSPAATHTAPSAIAESAHLRAPHAHGMPADSDAQQPLSTMQPCLLRGEARSSSARVQPSAAAALIDATIKALADRA</sequence>
<comment type="caution">
    <text evidence="2">The sequence shown here is derived from an EMBL/GenBank/DDBJ whole genome shotgun (WGS) entry which is preliminary data.</text>
</comment>
<gene>
    <name evidence="2" type="ORF">WJX74_007951</name>
</gene>
<feature type="compositionally biased region" description="Polar residues" evidence="1">
    <location>
        <begin position="1943"/>
        <end position="1955"/>
    </location>
</feature>
<feature type="compositionally biased region" description="Low complexity" evidence="1">
    <location>
        <begin position="1970"/>
        <end position="1980"/>
    </location>
</feature>
<feature type="compositionally biased region" description="Low complexity" evidence="1">
    <location>
        <begin position="1486"/>
        <end position="1495"/>
    </location>
</feature>
<keyword evidence="3" id="KW-1185">Reference proteome</keyword>
<feature type="region of interest" description="Disordered" evidence="1">
    <location>
        <begin position="1467"/>
        <end position="1495"/>
    </location>
</feature>
<feature type="region of interest" description="Disordered" evidence="1">
    <location>
        <begin position="1331"/>
        <end position="1390"/>
    </location>
</feature>
<feature type="region of interest" description="Disordered" evidence="1">
    <location>
        <begin position="543"/>
        <end position="574"/>
    </location>
</feature>
<feature type="compositionally biased region" description="Low complexity" evidence="1">
    <location>
        <begin position="1365"/>
        <end position="1381"/>
    </location>
</feature>
<evidence type="ECO:0000313" key="2">
    <source>
        <dbReference type="EMBL" id="KAK9837928.1"/>
    </source>
</evidence>
<feature type="region of interest" description="Disordered" evidence="1">
    <location>
        <begin position="237"/>
        <end position="298"/>
    </location>
</feature>
<reference evidence="2 3" key="1">
    <citation type="journal article" date="2024" name="Nat. Commun.">
        <title>Phylogenomics reveals the evolutionary origins of lichenization in chlorophyte algae.</title>
        <authorList>
            <person name="Puginier C."/>
            <person name="Libourel C."/>
            <person name="Otte J."/>
            <person name="Skaloud P."/>
            <person name="Haon M."/>
            <person name="Grisel S."/>
            <person name="Petersen M."/>
            <person name="Berrin J.G."/>
            <person name="Delaux P.M."/>
            <person name="Dal Grande F."/>
            <person name="Keller J."/>
        </authorList>
    </citation>
    <scope>NUCLEOTIDE SEQUENCE [LARGE SCALE GENOMIC DNA]</scope>
    <source>
        <strain evidence="2 3">SAG 2145</strain>
    </source>
</reference>
<feature type="compositionally biased region" description="Polar residues" evidence="1">
    <location>
        <begin position="284"/>
        <end position="297"/>
    </location>
</feature>
<feature type="region of interest" description="Disordered" evidence="1">
    <location>
        <begin position="883"/>
        <end position="911"/>
    </location>
</feature>
<feature type="region of interest" description="Disordered" evidence="1">
    <location>
        <begin position="1889"/>
        <end position="1983"/>
    </location>
</feature>
<feature type="region of interest" description="Disordered" evidence="1">
    <location>
        <begin position="484"/>
        <end position="513"/>
    </location>
</feature>
<evidence type="ECO:0000256" key="1">
    <source>
        <dbReference type="SAM" id="MobiDB-lite"/>
    </source>
</evidence>
<accession>A0AAW1RWY2</accession>